<keyword evidence="2" id="KW-1185">Reference proteome</keyword>
<dbReference type="Proteomes" id="UP001549146">
    <property type="component" value="Unassembled WGS sequence"/>
</dbReference>
<dbReference type="InterPro" id="IPR032710">
    <property type="entry name" value="NTF2-like_dom_sf"/>
</dbReference>
<comment type="caution">
    <text evidence="1">The sequence shown here is derived from an EMBL/GenBank/DDBJ whole genome shotgun (WGS) entry which is preliminary data.</text>
</comment>
<gene>
    <name evidence="1" type="ORF">ABID46_002236</name>
</gene>
<accession>A0ABV2LW12</accession>
<protein>
    <recommendedName>
        <fullName evidence="3">SnoaL-like domain-containing protein</fullName>
    </recommendedName>
</protein>
<dbReference type="SUPFAM" id="SSF54427">
    <property type="entry name" value="NTF2-like"/>
    <property type="match status" value="1"/>
</dbReference>
<evidence type="ECO:0008006" key="3">
    <source>
        <dbReference type="Google" id="ProtNLM"/>
    </source>
</evidence>
<dbReference type="Gene3D" id="3.10.450.50">
    <property type="match status" value="1"/>
</dbReference>
<organism evidence="1 2">
    <name type="scientific">Moheibacter stercoris</name>
    <dbReference type="NCBI Taxonomy" id="1628251"/>
    <lineage>
        <taxon>Bacteria</taxon>
        <taxon>Pseudomonadati</taxon>
        <taxon>Bacteroidota</taxon>
        <taxon>Flavobacteriia</taxon>
        <taxon>Flavobacteriales</taxon>
        <taxon>Weeksellaceae</taxon>
        <taxon>Moheibacter</taxon>
    </lineage>
</organism>
<proteinExistence type="predicted"/>
<evidence type="ECO:0000313" key="1">
    <source>
        <dbReference type="EMBL" id="MET3732646.1"/>
    </source>
</evidence>
<dbReference type="EMBL" id="JBEPMO010000016">
    <property type="protein sequence ID" value="MET3732646.1"/>
    <property type="molecule type" value="Genomic_DNA"/>
</dbReference>
<dbReference type="RefSeq" id="WP_354510065.1">
    <property type="nucleotide sequence ID" value="NZ_JBEPMO010000016.1"/>
</dbReference>
<name>A0ABV2LW12_9FLAO</name>
<evidence type="ECO:0000313" key="2">
    <source>
        <dbReference type="Proteomes" id="UP001549146"/>
    </source>
</evidence>
<reference evidence="1 2" key="1">
    <citation type="submission" date="2024-06" db="EMBL/GenBank/DDBJ databases">
        <title>Genomic Encyclopedia of Type Strains, Phase IV (KMG-IV): sequencing the most valuable type-strain genomes for metagenomic binning, comparative biology and taxonomic classification.</title>
        <authorList>
            <person name="Goeker M."/>
        </authorList>
    </citation>
    <scope>NUCLEOTIDE SEQUENCE [LARGE SCALE GENOMIC DNA]</scope>
    <source>
        <strain evidence="1 2">DSM 29388</strain>
    </source>
</reference>
<sequence>MFPSNFKRIIENYLNAYNQMDVERMMENFDQTIEFEHQVDGRIVLKLTGFREFKEHAELAKSIFFKRRQTPSNWQFEGTTVKVQIHFEGILAQDLRDDLKSGDAMIMHGESEFVFFQNKIIQIIDRTNS</sequence>